<dbReference type="OrthoDB" id="7363179at2"/>
<keyword evidence="3" id="KW-1185">Reference proteome</keyword>
<protein>
    <submittedName>
        <fullName evidence="2">DUF302 domain-containing protein</fullName>
    </submittedName>
</protein>
<dbReference type="RefSeq" id="WP_114509003.1">
    <property type="nucleotide sequence ID" value="NZ_QPMK01000001.1"/>
</dbReference>
<dbReference type="Proteomes" id="UP000253977">
    <property type="component" value="Unassembled WGS sequence"/>
</dbReference>
<name>A0A369TTF4_9RHOB</name>
<keyword evidence="1" id="KW-0732">Signal</keyword>
<sequence length="147" mass="16008">MTRLLAAFALALLPQLAQAQDAVTYETDQSFDDVIFGLESAILDAGLVIDSVSHTGEMLERTRADLGSDVVLFSEADVYSFCSAALSRKVMEADPMNIRFCPYDIFVLVRPDAPDTTVIGFNRYPDGPMQEVQTLLDGIARAAIGLE</sequence>
<dbReference type="InterPro" id="IPR035923">
    <property type="entry name" value="TT1751-like_sf"/>
</dbReference>
<organism evidence="2 3">
    <name type="scientific">Thalassococcus profundi</name>
    <dbReference type="NCBI Taxonomy" id="2282382"/>
    <lineage>
        <taxon>Bacteria</taxon>
        <taxon>Pseudomonadati</taxon>
        <taxon>Pseudomonadota</taxon>
        <taxon>Alphaproteobacteria</taxon>
        <taxon>Rhodobacterales</taxon>
        <taxon>Roseobacteraceae</taxon>
        <taxon>Thalassococcus</taxon>
    </lineage>
</organism>
<accession>A0A369TTF4</accession>
<feature type="signal peptide" evidence="1">
    <location>
        <begin position="1"/>
        <end position="19"/>
    </location>
</feature>
<proteinExistence type="predicted"/>
<evidence type="ECO:0000256" key="1">
    <source>
        <dbReference type="SAM" id="SignalP"/>
    </source>
</evidence>
<dbReference type="EMBL" id="QPMK01000001">
    <property type="protein sequence ID" value="RDD68024.1"/>
    <property type="molecule type" value="Genomic_DNA"/>
</dbReference>
<dbReference type="SUPFAM" id="SSF103247">
    <property type="entry name" value="TT1751-like"/>
    <property type="match status" value="1"/>
</dbReference>
<gene>
    <name evidence="2" type="ORF">DU478_00680</name>
</gene>
<evidence type="ECO:0000313" key="2">
    <source>
        <dbReference type="EMBL" id="RDD68024.1"/>
    </source>
</evidence>
<comment type="caution">
    <text evidence="2">The sequence shown here is derived from an EMBL/GenBank/DDBJ whole genome shotgun (WGS) entry which is preliminary data.</text>
</comment>
<dbReference type="AlphaFoldDB" id="A0A369TTF4"/>
<dbReference type="Gene3D" id="3.30.310.70">
    <property type="entry name" value="TT1751-like domain"/>
    <property type="match status" value="1"/>
</dbReference>
<feature type="chain" id="PRO_5016893930" evidence="1">
    <location>
        <begin position="20"/>
        <end position="147"/>
    </location>
</feature>
<evidence type="ECO:0000313" key="3">
    <source>
        <dbReference type="Proteomes" id="UP000253977"/>
    </source>
</evidence>
<reference evidence="2 3" key="1">
    <citation type="submission" date="2018-07" db="EMBL/GenBank/DDBJ databases">
        <title>Thalassococcus profundi sp. nov., a marine bacterium isolated from deep seawater of Okinawa Trough.</title>
        <authorList>
            <person name="Yu M."/>
        </authorList>
    </citation>
    <scope>NUCLEOTIDE SEQUENCE [LARGE SCALE GENOMIC DNA]</scope>
    <source>
        <strain evidence="2 3">WRAS1</strain>
    </source>
</reference>